<dbReference type="InterPro" id="IPR000889">
    <property type="entry name" value="Glutathione_peroxidase"/>
</dbReference>
<dbReference type="PROSITE" id="PS51352">
    <property type="entry name" value="THIOREDOXIN_2"/>
    <property type="match status" value="1"/>
</dbReference>
<evidence type="ECO:0000256" key="7">
    <source>
        <dbReference type="SAM" id="MobiDB-lite"/>
    </source>
</evidence>
<dbReference type="InterPro" id="IPR029759">
    <property type="entry name" value="GPX_AS"/>
</dbReference>
<dbReference type="GO" id="GO:0006979">
    <property type="term" value="P:response to oxidative stress"/>
    <property type="evidence" value="ECO:0007669"/>
    <property type="project" value="InterPro"/>
</dbReference>
<evidence type="ECO:0000256" key="6">
    <source>
        <dbReference type="RuleBase" id="RU000499"/>
    </source>
</evidence>
<dbReference type="FunFam" id="3.40.30.10:FF:000049">
    <property type="entry name" value="Glutathione peroxidase"/>
    <property type="match status" value="1"/>
</dbReference>
<name>A0A6P7TN67_9MOLL</name>
<dbReference type="PRINTS" id="PR01011">
    <property type="entry name" value="GLUTPROXDASE"/>
</dbReference>
<dbReference type="GO" id="GO:0033554">
    <property type="term" value="P:cellular response to stress"/>
    <property type="evidence" value="ECO:0007669"/>
    <property type="project" value="UniProtKB-ARBA"/>
</dbReference>
<evidence type="ECO:0000256" key="2">
    <source>
        <dbReference type="ARBA" id="ARBA00006926"/>
    </source>
</evidence>
<comment type="catalytic activity">
    <reaction evidence="1">
        <text>2 glutathione + H2O2 = glutathione disulfide + 2 H2O</text>
        <dbReference type="Rhea" id="RHEA:16833"/>
        <dbReference type="ChEBI" id="CHEBI:15377"/>
        <dbReference type="ChEBI" id="CHEBI:16240"/>
        <dbReference type="ChEBI" id="CHEBI:57925"/>
        <dbReference type="ChEBI" id="CHEBI:58297"/>
        <dbReference type="EC" id="1.11.1.9"/>
    </reaction>
</comment>
<dbReference type="Pfam" id="PF00255">
    <property type="entry name" value="GSHPx"/>
    <property type="match status" value="1"/>
</dbReference>
<dbReference type="GO" id="GO:0070013">
    <property type="term" value="C:intracellular organelle lumen"/>
    <property type="evidence" value="ECO:0007669"/>
    <property type="project" value="UniProtKB-ARBA"/>
</dbReference>
<dbReference type="PANTHER" id="PTHR11592:SF78">
    <property type="entry name" value="GLUTATHIONE PEROXIDASE"/>
    <property type="match status" value="1"/>
</dbReference>
<evidence type="ECO:0000256" key="3">
    <source>
        <dbReference type="ARBA" id="ARBA00012310"/>
    </source>
</evidence>
<dbReference type="PROSITE" id="PS00460">
    <property type="entry name" value="GLUTATHIONE_PEROXID_1"/>
    <property type="match status" value="1"/>
</dbReference>
<dbReference type="PROSITE" id="PS00763">
    <property type="entry name" value="GLUTATHIONE_PEROXID_2"/>
    <property type="match status" value="1"/>
</dbReference>
<dbReference type="PROSITE" id="PS51355">
    <property type="entry name" value="GLUTATHIONE_PEROXID_3"/>
    <property type="match status" value="1"/>
</dbReference>
<feature type="compositionally biased region" description="Low complexity" evidence="7">
    <location>
        <begin position="101"/>
        <end position="111"/>
    </location>
</feature>
<sequence length="291" mass="31772">MALVRNGRIGDQTVVTRPFDPLPSRLSLVDGAKMLLSALVAVTLRATTPLATATVSVVALAAVFTSLTASSSSSTASAALLGIQLADDDARGSNLRKVPASDSGSSSVGSDVDGEEKPASGTMKNFYSFTAKDINGDTVHLSKYKGKVSLVVNVASECGYTHRNYEALVQMQETFGTLKFTVLAFPCNQFGEQEPGEDWEIESFAEKLYNINFPIFSKIDVKGPNATNFWKYLTRSTSKEPNWNFWKYLVDTNGIVVKAWGQKTSYSEIYRTVQDVIEGNYQPKHIVHTDL</sequence>
<evidence type="ECO:0000256" key="1">
    <source>
        <dbReference type="ARBA" id="ARBA00000217"/>
    </source>
</evidence>
<dbReference type="Proteomes" id="UP000515154">
    <property type="component" value="Linkage group LG30"/>
</dbReference>
<dbReference type="AlphaFoldDB" id="A0A6P7TN67"/>
<dbReference type="RefSeq" id="XP_029653504.1">
    <property type="nucleotide sequence ID" value="XM_029797644.2"/>
</dbReference>
<protein>
    <recommendedName>
        <fullName evidence="3 6">Glutathione peroxidase</fullName>
    </recommendedName>
</protein>
<evidence type="ECO:0000256" key="4">
    <source>
        <dbReference type="ARBA" id="ARBA00022559"/>
    </source>
</evidence>
<keyword evidence="9" id="KW-1185">Reference proteome</keyword>
<dbReference type="InterPro" id="IPR036249">
    <property type="entry name" value="Thioredoxin-like_sf"/>
</dbReference>
<dbReference type="GO" id="GO:0005783">
    <property type="term" value="C:endoplasmic reticulum"/>
    <property type="evidence" value="ECO:0007669"/>
    <property type="project" value="UniProtKB-ARBA"/>
</dbReference>
<feature type="domain" description="Thioredoxin" evidence="8">
    <location>
        <begin position="120"/>
        <end position="278"/>
    </location>
</feature>
<dbReference type="CDD" id="cd00340">
    <property type="entry name" value="GSH_Peroxidase"/>
    <property type="match status" value="1"/>
</dbReference>
<dbReference type="SUPFAM" id="SSF52833">
    <property type="entry name" value="Thioredoxin-like"/>
    <property type="match status" value="1"/>
</dbReference>
<dbReference type="PANTHER" id="PTHR11592">
    <property type="entry name" value="GLUTATHIONE PEROXIDASE"/>
    <property type="match status" value="1"/>
</dbReference>
<evidence type="ECO:0000313" key="10">
    <source>
        <dbReference type="RefSeq" id="XP_029653504.1"/>
    </source>
</evidence>
<accession>A0A6P7TN67</accession>
<evidence type="ECO:0000256" key="5">
    <source>
        <dbReference type="ARBA" id="ARBA00023002"/>
    </source>
</evidence>
<reference evidence="10" key="1">
    <citation type="submission" date="2025-08" db="UniProtKB">
        <authorList>
            <consortium name="RefSeq"/>
        </authorList>
    </citation>
    <scope>IDENTIFICATION</scope>
</reference>
<dbReference type="Gene3D" id="3.40.30.10">
    <property type="entry name" value="Glutaredoxin"/>
    <property type="match status" value="1"/>
</dbReference>
<feature type="region of interest" description="Disordered" evidence="7">
    <location>
        <begin position="94"/>
        <end position="119"/>
    </location>
</feature>
<proteinExistence type="inferred from homology"/>
<dbReference type="InterPro" id="IPR013766">
    <property type="entry name" value="Thioredoxin_domain"/>
</dbReference>
<dbReference type="GO" id="GO:0004602">
    <property type="term" value="F:glutathione peroxidase activity"/>
    <property type="evidence" value="ECO:0007669"/>
    <property type="project" value="UniProtKB-EC"/>
</dbReference>
<dbReference type="InterPro" id="IPR029760">
    <property type="entry name" value="GPX_CS"/>
</dbReference>
<dbReference type="KEGG" id="osn:115226632"/>
<keyword evidence="5 6" id="KW-0560">Oxidoreductase</keyword>
<organism evidence="9 10">
    <name type="scientific">Octopus sinensis</name>
    <name type="common">East Asian common octopus</name>
    <dbReference type="NCBI Taxonomy" id="2607531"/>
    <lineage>
        <taxon>Eukaryota</taxon>
        <taxon>Metazoa</taxon>
        <taxon>Spiralia</taxon>
        <taxon>Lophotrochozoa</taxon>
        <taxon>Mollusca</taxon>
        <taxon>Cephalopoda</taxon>
        <taxon>Coleoidea</taxon>
        <taxon>Octopodiformes</taxon>
        <taxon>Octopoda</taxon>
        <taxon>Incirrata</taxon>
        <taxon>Octopodidae</taxon>
        <taxon>Octopus</taxon>
    </lineage>
</organism>
<gene>
    <name evidence="10" type="primary">LOC115226632</name>
</gene>
<evidence type="ECO:0000259" key="8">
    <source>
        <dbReference type="PROSITE" id="PS51352"/>
    </source>
</evidence>
<keyword evidence="4 6" id="KW-0575">Peroxidase</keyword>
<comment type="similarity">
    <text evidence="2 6">Belongs to the glutathione peroxidase family.</text>
</comment>
<evidence type="ECO:0000313" key="9">
    <source>
        <dbReference type="Proteomes" id="UP000515154"/>
    </source>
</evidence>